<dbReference type="SUPFAM" id="SSF51735">
    <property type="entry name" value="NAD(P)-binding Rossmann-fold domains"/>
    <property type="match status" value="1"/>
</dbReference>
<dbReference type="PANTHER" id="PTHR43439">
    <property type="entry name" value="PHENYLACETATE-COENZYME A LIGASE"/>
    <property type="match status" value="1"/>
</dbReference>
<gene>
    <name evidence="4" type="ORF">K458DRAFT_390394</name>
</gene>
<keyword evidence="5" id="KW-1185">Reference proteome</keyword>
<dbReference type="InterPro" id="IPR051414">
    <property type="entry name" value="Adenylate-forming_Reductase"/>
</dbReference>
<evidence type="ECO:0000256" key="2">
    <source>
        <dbReference type="ARBA" id="ARBA00022553"/>
    </source>
</evidence>
<sequence>MEPAIDGTFEMIMYRNPALEGDLFKLHASKPGLWRFHGRADDIIVLSNEEKFNPVPRNGHPQASLILEPWDYSYDPGALIEELWVTVEKANAEAPGHARIIRDLILVGSKDMAFDRLPKGTIIRSSTAKRYGEQITELYEQGISKNLQHTNLSSLQDLASTRQFVKAVVASAFPGHPLGEKEDLFVLGLDSLQTTEIIPLLKAGIMSDGSHHDVTWITAKFVYEHPSILSLSEAIQGHFSSTDCIPPTDGFTVEQRHASMERMVRKYVQAIAGIESRETPTELQSGLRVLLTGSTRSLGMQLLVKLSSSPNVAKISCLDRSTDARERVTQSLSSWAPKPVLDASRISFHRVDYIKPDFGLAASTLADLRTTAGVIIHNAWKVDFNHSLASFEAEHLRGIQNLVNLSASSKLHPRIVFISSISSVGIWHATNLGDGKPNFGTDLGEVIPEKVAPTPAVALPIGYAESKAVAEQILAAAAAKPGGIKASLLRVGQIAGPIGEGSAGKWNEHEWFPLLLKTSKTLGKLPIDVLASIIVDLTLSQDERVLQVYHLVNPSLKAWAELLPVSQARIGNVNGVSMQEWVTELEKVDEDDRDAVAAYPAVKILGFFRDLLKSRYIGARDVVFLLKMPRGVVQGWDSWDLCGRNGLGDGWTTGVFEFRLNMPGFTV</sequence>
<evidence type="ECO:0000313" key="5">
    <source>
        <dbReference type="Proteomes" id="UP000799291"/>
    </source>
</evidence>
<feature type="domain" description="Thioester reductase (TE)" evidence="3">
    <location>
        <begin position="291"/>
        <end position="527"/>
    </location>
</feature>
<dbReference type="OrthoDB" id="429813at2759"/>
<accession>A0A6G1IYS9</accession>
<protein>
    <submittedName>
        <fullName evidence="4">NAD(P)-binding protein</fullName>
    </submittedName>
</protein>
<dbReference type="EMBL" id="MU005585">
    <property type="protein sequence ID" value="KAF2683123.1"/>
    <property type="molecule type" value="Genomic_DNA"/>
</dbReference>
<dbReference type="Pfam" id="PF23562">
    <property type="entry name" value="AMP-binding_C_3"/>
    <property type="match status" value="1"/>
</dbReference>
<dbReference type="AlphaFoldDB" id="A0A6G1IYS9"/>
<dbReference type="PANTHER" id="PTHR43439:SF2">
    <property type="entry name" value="ENZYME, PUTATIVE (JCVI)-RELATED"/>
    <property type="match status" value="1"/>
</dbReference>
<organism evidence="4 5">
    <name type="scientific">Lentithecium fluviatile CBS 122367</name>
    <dbReference type="NCBI Taxonomy" id="1168545"/>
    <lineage>
        <taxon>Eukaryota</taxon>
        <taxon>Fungi</taxon>
        <taxon>Dikarya</taxon>
        <taxon>Ascomycota</taxon>
        <taxon>Pezizomycotina</taxon>
        <taxon>Dothideomycetes</taxon>
        <taxon>Pleosporomycetidae</taxon>
        <taxon>Pleosporales</taxon>
        <taxon>Massarineae</taxon>
        <taxon>Lentitheciaceae</taxon>
        <taxon>Lentithecium</taxon>
    </lineage>
</organism>
<proteinExistence type="predicted"/>
<dbReference type="InterPro" id="IPR013120">
    <property type="entry name" value="FAR_NAD-bd"/>
</dbReference>
<keyword evidence="1" id="KW-0596">Phosphopantetheine</keyword>
<dbReference type="Proteomes" id="UP000799291">
    <property type="component" value="Unassembled WGS sequence"/>
</dbReference>
<evidence type="ECO:0000259" key="3">
    <source>
        <dbReference type="Pfam" id="PF07993"/>
    </source>
</evidence>
<keyword evidence="2" id="KW-0597">Phosphoprotein</keyword>
<dbReference type="InterPro" id="IPR036291">
    <property type="entry name" value="NAD(P)-bd_dom_sf"/>
</dbReference>
<reference evidence="4" key="1">
    <citation type="journal article" date="2020" name="Stud. Mycol.">
        <title>101 Dothideomycetes genomes: a test case for predicting lifestyles and emergence of pathogens.</title>
        <authorList>
            <person name="Haridas S."/>
            <person name="Albert R."/>
            <person name="Binder M."/>
            <person name="Bloem J."/>
            <person name="Labutti K."/>
            <person name="Salamov A."/>
            <person name="Andreopoulos B."/>
            <person name="Baker S."/>
            <person name="Barry K."/>
            <person name="Bills G."/>
            <person name="Bluhm B."/>
            <person name="Cannon C."/>
            <person name="Castanera R."/>
            <person name="Culley D."/>
            <person name="Daum C."/>
            <person name="Ezra D."/>
            <person name="Gonzalez J."/>
            <person name="Henrissat B."/>
            <person name="Kuo A."/>
            <person name="Liang C."/>
            <person name="Lipzen A."/>
            <person name="Lutzoni F."/>
            <person name="Magnuson J."/>
            <person name="Mondo S."/>
            <person name="Nolan M."/>
            <person name="Ohm R."/>
            <person name="Pangilinan J."/>
            <person name="Park H.-J."/>
            <person name="Ramirez L."/>
            <person name="Alfaro M."/>
            <person name="Sun H."/>
            <person name="Tritt A."/>
            <person name="Yoshinaga Y."/>
            <person name="Zwiers L.-H."/>
            <person name="Turgeon B."/>
            <person name="Goodwin S."/>
            <person name="Spatafora J."/>
            <person name="Crous P."/>
            <person name="Grigoriev I."/>
        </authorList>
    </citation>
    <scope>NUCLEOTIDE SEQUENCE</scope>
    <source>
        <strain evidence="4">CBS 122367</strain>
    </source>
</reference>
<evidence type="ECO:0000256" key="1">
    <source>
        <dbReference type="ARBA" id="ARBA00022450"/>
    </source>
</evidence>
<name>A0A6G1IYS9_9PLEO</name>
<dbReference type="Gene3D" id="3.40.50.720">
    <property type="entry name" value="NAD(P)-binding Rossmann-like Domain"/>
    <property type="match status" value="1"/>
</dbReference>
<dbReference type="Pfam" id="PF07993">
    <property type="entry name" value="NAD_binding_4"/>
    <property type="match status" value="1"/>
</dbReference>
<evidence type="ECO:0000313" key="4">
    <source>
        <dbReference type="EMBL" id="KAF2683123.1"/>
    </source>
</evidence>